<proteinExistence type="predicted"/>
<dbReference type="Proteomes" id="UP001056535">
    <property type="component" value="Chromosome"/>
</dbReference>
<dbReference type="InterPro" id="IPR003615">
    <property type="entry name" value="HNH_nuc"/>
</dbReference>
<evidence type="ECO:0000313" key="3">
    <source>
        <dbReference type="Proteomes" id="UP001056535"/>
    </source>
</evidence>
<name>A0ABY4YIV2_9MICO</name>
<dbReference type="CDD" id="cd00085">
    <property type="entry name" value="HNHc"/>
    <property type="match status" value="1"/>
</dbReference>
<gene>
    <name evidence="2" type="ORF">NF557_01970</name>
</gene>
<dbReference type="SMART" id="SM00507">
    <property type="entry name" value="HNHc"/>
    <property type="match status" value="1"/>
</dbReference>
<dbReference type="GO" id="GO:0004519">
    <property type="term" value="F:endonuclease activity"/>
    <property type="evidence" value="ECO:0007669"/>
    <property type="project" value="UniProtKB-KW"/>
</dbReference>
<sequence>MAITGTGVGVGEAFSGSGSLTPEMVELMFAQWEREQASDDWEAARDAAQWRAIDEALAQEQVSGWAAEELAGGLVAAGRGLDRAGVDADELVRVFDASMSDGLEAVGQLRARLDGIAFSLAFEAASRGLHTAVGLSLVDWLRVRCPMLSKQEACQVQDVVRAAGHHWGAPLAEAVRTGTGAVHRVAKVARTMRRLAGSLDVDQQQDYAKIATGAATNPGISDQDLDVVCQKLLIDLLDEKPREEAKATAQELRRVTSRPLGRGMTRFTVDAPEGDAGLIDGVLCGPLAAPTPAEDGTPDGRMPGQRKYDAFWLTFNRGTSNPGAPPSSARASVIVTVKADPATGRPEGAAVSSTGAVMDAAQAGRLACVGDVTPIVLGEHGEPLALGRTVRLATPGQFKALMVRDGQCTYPGCSVPGTWCDSHHLIWWCRGGGTDLELLVLLCPRHHTLVHDQDLMATITGSVVTWHV</sequence>
<dbReference type="Pfam" id="PF02720">
    <property type="entry name" value="DUF222"/>
    <property type="match status" value="1"/>
</dbReference>
<accession>A0ABY4YIV2</accession>
<organism evidence="2 3">
    <name type="scientific">Ornithinimicrobium cryptoxanthini</name>
    <dbReference type="NCBI Taxonomy" id="2934161"/>
    <lineage>
        <taxon>Bacteria</taxon>
        <taxon>Bacillati</taxon>
        <taxon>Actinomycetota</taxon>
        <taxon>Actinomycetes</taxon>
        <taxon>Micrococcales</taxon>
        <taxon>Ornithinimicrobiaceae</taxon>
        <taxon>Ornithinimicrobium</taxon>
    </lineage>
</organism>
<keyword evidence="2" id="KW-0378">Hydrolase</keyword>
<dbReference type="Gene3D" id="1.10.30.50">
    <property type="match status" value="1"/>
</dbReference>
<protein>
    <submittedName>
        <fullName evidence="2">HNH endonuclease</fullName>
    </submittedName>
</protein>
<dbReference type="InterPro" id="IPR003870">
    <property type="entry name" value="DUF222"/>
</dbReference>
<evidence type="ECO:0000259" key="1">
    <source>
        <dbReference type="SMART" id="SM00507"/>
    </source>
</evidence>
<keyword evidence="2" id="KW-0540">Nuclease</keyword>
<keyword evidence="2" id="KW-0255">Endonuclease</keyword>
<evidence type="ECO:0000313" key="2">
    <source>
        <dbReference type="EMBL" id="USQ76723.1"/>
    </source>
</evidence>
<reference evidence="2" key="1">
    <citation type="submission" date="2022-06" db="EMBL/GenBank/DDBJ databases">
        <title>Ornithinimicrobium JY.X270.</title>
        <authorList>
            <person name="Huang Y."/>
        </authorList>
    </citation>
    <scope>NUCLEOTIDE SEQUENCE</scope>
    <source>
        <strain evidence="2">JY.X270</strain>
    </source>
</reference>
<dbReference type="EMBL" id="CP099490">
    <property type="protein sequence ID" value="USQ76723.1"/>
    <property type="molecule type" value="Genomic_DNA"/>
</dbReference>
<dbReference type="RefSeq" id="WP_252621427.1">
    <property type="nucleotide sequence ID" value="NZ_CP099490.1"/>
</dbReference>
<keyword evidence="3" id="KW-1185">Reference proteome</keyword>
<feature type="domain" description="HNH nuclease" evidence="1">
    <location>
        <begin position="396"/>
        <end position="448"/>
    </location>
</feature>